<dbReference type="Proteomes" id="UP000653305">
    <property type="component" value="Unassembled WGS sequence"/>
</dbReference>
<dbReference type="EMBL" id="BMAC01000911">
    <property type="protein sequence ID" value="GFQ04139.1"/>
    <property type="molecule type" value="Genomic_DNA"/>
</dbReference>
<evidence type="ECO:0000313" key="2">
    <source>
        <dbReference type="EMBL" id="GFQ04139.1"/>
    </source>
</evidence>
<accession>A0A830D2N0</accession>
<name>A0A830D2N0_9LAMI</name>
<keyword evidence="3" id="KW-1185">Reference proteome</keyword>
<proteinExistence type="predicted"/>
<dbReference type="OrthoDB" id="415015at2759"/>
<organism evidence="2 3">
    <name type="scientific">Phtheirospermum japonicum</name>
    <dbReference type="NCBI Taxonomy" id="374723"/>
    <lineage>
        <taxon>Eukaryota</taxon>
        <taxon>Viridiplantae</taxon>
        <taxon>Streptophyta</taxon>
        <taxon>Embryophyta</taxon>
        <taxon>Tracheophyta</taxon>
        <taxon>Spermatophyta</taxon>
        <taxon>Magnoliopsida</taxon>
        <taxon>eudicotyledons</taxon>
        <taxon>Gunneridae</taxon>
        <taxon>Pentapetalae</taxon>
        <taxon>asterids</taxon>
        <taxon>lamiids</taxon>
        <taxon>Lamiales</taxon>
        <taxon>Orobanchaceae</taxon>
        <taxon>Orobanchaceae incertae sedis</taxon>
        <taxon>Phtheirospermum</taxon>
    </lineage>
</organism>
<gene>
    <name evidence="2" type="ORF">PHJA_002557800</name>
</gene>
<sequence length="205" mass="22780">MSLEGIPQFFGCLQLKVLPADGISITQIRNSADPKIYSFEDSSTWRPGGLKSGEPDAQLPGVIVQQWRCVCAAPETTARRWVEEDDVIECYDSSAESSTVGTVMEKNSGVEAVNQTAREDEDNIIHAHYDLEKASTPLEETVGIANAAKRERNRGAKQLDALMKELAVPLRTYKENFPNKKSLHPYERSLVELTLGDGNYEEVHI</sequence>
<evidence type="ECO:0000259" key="1">
    <source>
        <dbReference type="Pfam" id="PF17835"/>
    </source>
</evidence>
<reference evidence="2" key="1">
    <citation type="submission" date="2020-07" db="EMBL/GenBank/DDBJ databases">
        <title>Ethylene signaling mediates host invasion by parasitic plants.</title>
        <authorList>
            <person name="Yoshida S."/>
        </authorList>
    </citation>
    <scope>NUCLEOTIDE SEQUENCE</scope>
    <source>
        <strain evidence="2">Okayama</strain>
    </source>
</reference>
<dbReference type="InterPro" id="IPR041623">
    <property type="entry name" value="NOG1_N"/>
</dbReference>
<feature type="domain" description="NOG1 N-terminal helical" evidence="1">
    <location>
        <begin position="134"/>
        <end position="202"/>
    </location>
</feature>
<dbReference type="Gene3D" id="1.20.120.1190">
    <property type="match status" value="1"/>
</dbReference>
<evidence type="ECO:0000313" key="3">
    <source>
        <dbReference type="Proteomes" id="UP000653305"/>
    </source>
</evidence>
<protein>
    <recommendedName>
        <fullName evidence="1">NOG1 N-terminal helical domain-containing protein</fullName>
    </recommendedName>
</protein>
<dbReference type="Pfam" id="PF17835">
    <property type="entry name" value="NOG1_N"/>
    <property type="match status" value="1"/>
</dbReference>
<dbReference type="AlphaFoldDB" id="A0A830D2N0"/>
<dbReference type="PANTHER" id="PTHR45759">
    <property type="entry name" value="NUCLEOLAR GTP-BINDING PROTEIN 1"/>
    <property type="match status" value="1"/>
</dbReference>
<comment type="caution">
    <text evidence="2">The sequence shown here is derived from an EMBL/GenBank/DDBJ whole genome shotgun (WGS) entry which is preliminary data.</text>
</comment>